<feature type="domain" description="Peptidase C39" evidence="7">
    <location>
        <begin position="8"/>
        <end position="135"/>
    </location>
</feature>
<reference evidence="9 10" key="1">
    <citation type="submission" date="2018-11" db="EMBL/GenBank/DDBJ databases">
        <title>Chryseotalea sanarue gen. nov., sp., nov., a member of the family Cytophagaceae, isolated from a brackish lake in Hamamatsu Japan.</title>
        <authorList>
            <person name="Maejima Y."/>
            <person name="Iino T."/>
            <person name="Muraguchi Y."/>
            <person name="Fukuda K."/>
            <person name="Ohkuma M."/>
            <person name="Moriuchi R."/>
            <person name="Dohra H."/>
            <person name="Kimbara K."/>
            <person name="Shintani M."/>
        </authorList>
    </citation>
    <scope>NUCLEOTIDE SEQUENCE [LARGE SCALE GENOMIC DNA]</scope>
    <source>
        <strain evidence="9 10">Ys</strain>
    </source>
</reference>
<dbReference type="InterPro" id="IPR044862">
    <property type="entry name" value="Pro_4_hyd_alph_FE2OG_OXY"/>
</dbReference>
<feature type="domain" description="Fe2OG dioxygenase" evidence="8">
    <location>
        <begin position="242"/>
        <end position="339"/>
    </location>
</feature>
<proteinExistence type="predicted"/>
<organism evidence="9 10">
    <name type="scientific">Chryseotalea sanaruensis</name>
    <dbReference type="NCBI Taxonomy" id="2482724"/>
    <lineage>
        <taxon>Bacteria</taxon>
        <taxon>Pseudomonadati</taxon>
        <taxon>Bacteroidota</taxon>
        <taxon>Cytophagia</taxon>
        <taxon>Cytophagales</taxon>
        <taxon>Chryseotaleaceae</taxon>
        <taxon>Chryseotalea</taxon>
    </lineage>
</organism>
<evidence type="ECO:0000313" key="10">
    <source>
        <dbReference type="Proteomes" id="UP000288227"/>
    </source>
</evidence>
<dbReference type="OrthoDB" id="269774at2"/>
<keyword evidence="5" id="KW-0560">Oxidoreductase</keyword>
<dbReference type="PANTHER" id="PTHR10869">
    <property type="entry name" value="PROLYL 4-HYDROXYLASE ALPHA SUBUNIT"/>
    <property type="match status" value="1"/>
</dbReference>
<evidence type="ECO:0000256" key="3">
    <source>
        <dbReference type="ARBA" id="ARBA00022896"/>
    </source>
</evidence>
<keyword evidence="2" id="KW-0479">Metal-binding</keyword>
<comment type="caution">
    <text evidence="9">The sequence shown here is derived from an EMBL/GenBank/DDBJ whole genome shotgun (WGS) entry which is preliminary data.</text>
</comment>
<dbReference type="GO" id="GO:0005524">
    <property type="term" value="F:ATP binding"/>
    <property type="evidence" value="ECO:0007669"/>
    <property type="project" value="InterPro"/>
</dbReference>
<dbReference type="RefSeq" id="WP_127123513.1">
    <property type="nucleotide sequence ID" value="NZ_BHXQ01000005.1"/>
</dbReference>
<evidence type="ECO:0000259" key="7">
    <source>
        <dbReference type="PROSITE" id="PS50990"/>
    </source>
</evidence>
<evidence type="ECO:0008006" key="11">
    <source>
        <dbReference type="Google" id="ProtNLM"/>
    </source>
</evidence>
<dbReference type="GO" id="GO:0016020">
    <property type="term" value="C:membrane"/>
    <property type="evidence" value="ECO:0007669"/>
    <property type="project" value="InterPro"/>
</dbReference>
<dbReference type="InterPro" id="IPR005074">
    <property type="entry name" value="Peptidase_C39"/>
</dbReference>
<dbReference type="GO" id="GO:0005506">
    <property type="term" value="F:iron ion binding"/>
    <property type="evidence" value="ECO:0007669"/>
    <property type="project" value="InterPro"/>
</dbReference>
<dbReference type="Pfam" id="PF13640">
    <property type="entry name" value="2OG-FeII_Oxy_3"/>
    <property type="match status" value="1"/>
</dbReference>
<evidence type="ECO:0000256" key="2">
    <source>
        <dbReference type="ARBA" id="ARBA00022723"/>
    </source>
</evidence>
<dbReference type="Gene3D" id="3.90.70.10">
    <property type="entry name" value="Cysteine proteinases"/>
    <property type="match status" value="1"/>
</dbReference>
<dbReference type="InterPro" id="IPR005123">
    <property type="entry name" value="Oxoglu/Fe-dep_dioxygenase_dom"/>
</dbReference>
<protein>
    <recommendedName>
        <fullName evidence="11">Fe2OG dioxygenase domain-containing protein</fullName>
    </recommendedName>
</protein>
<dbReference type="SMART" id="SM00702">
    <property type="entry name" value="P4Hc"/>
    <property type="match status" value="1"/>
</dbReference>
<dbReference type="Proteomes" id="UP000288227">
    <property type="component" value="Unassembled WGS sequence"/>
</dbReference>
<gene>
    <name evidence="9" type="ORF">SanaruYs_31130</name>
</gene>
<evidence type="ECO:0000256" key="4">
    <source>
        <dbReference type="ARBA" id="ARBA00022964"/>
    </source>
</evidence>
<keyword evidence="4" id="KW-0223">Dioxygenase</keyword>
<dbReference type="InterPro" id="IPR045054">
    <property type="entry name" value="P4HA-like"/>
</dbReference>
<keyword evidence="10" id="KW-1185">Reference proteome</keyword>
<dbReference type="GO" id="GO:0031418">
    <property type="term" value="F:L-ascorbic acid binding"/>
    <property type="evidence" value="ECO:0007669"/>
    <property type="project" value="UniProtKB-KW"/>
</dbReference>
<evidence type="ECO:0000256" key="5">
    <source>
        <dbReference type="ARBA" id="ARBA00023002"/>
    </source>
</evidence>
<sequence length="342" mass="38678">MHPILKDPADVIFNTTVLTVEHLIEKLDVKVTKMTIRNELFDCASYPVIPLDYLCKMLEGWGISSIVLKANIEILKSVNLPAIAYLPGNLEGLGVFIVVVGISDDFVSYYLAGSGVQTESLKEFEERWTEGVLVPLEVSLNQSGEELYLENKEIENSLKNIYKGSVRIIDNFISNEDCDFIIDYCDSNELFARSKVDIANGQDDIVHPVRTSYSALIEDRNISALNNLYSKVSQFTGSLVNNIENIQCVRYGPGEQFGVHFDSDITNRRLYTLLIYLNDNYQAGETYFPEIDLKITPKKGRCLMFRNVDESYNKILHSVHSGLPTTSGVKYACNIWVRYPKP</sequence>
<evidence type="ECO:0000256" key="6">
    <source>
        <dbReference type="ARBA" id="ARBA00023004"/>
    </source>
</evidence>
<dbReference type="EMBL" id="BHXQ01000005">
    <property type="protein sequence ID" value="GCC52874.1"/>
    <property type="molecule type" value="Genomic_DNA"/>
</dbReference>
<dbReference type="Pfam" id="PF03412">
    <property type="entry name" value="Peptidase_C39"/>
    <property type="match status" value="1"/>
</dbReference>
<dbReference type="InterPro" id="IPR006620">
    <property type="entry name" value="Pro_4_hyd_alph"/>
</dbReference>
<dbReference type="AlphaFoldDB" id="A0A401UDB8"/>
<dbReference type="GO" id="GO:0008233">
    <property type="term" value="F:peptidase activity"/>
    <property type="evidence" value="ECO:0007669"/>
    <property type="project" value="InterPro"/>
</dbReference>
<evidence type="ECO:0000313" key="9">
    <source>
        <dbReference type="EMBL" id="GCC52874.1"/>
    </source>
</evidence>
<name>A0A401UDB8_9BACT</name>
<keyword evidence="3" id="KW-0847">Vitamin C</keyword>
<dbReference type="Gene3D" id="2.60.120.620">
    <property type="entry name" value="q2cbj1_9rhob like domain"/>
    <property type="match status" value="1"/>
</dbReference>
<evidence type="ECO:0000259" key="8">
    <source>
        <dbReference type="PROSITE" id="PS51471"/>
    </source>
</evidence>
<dbReference type="PANTHER" id="PTHR10869:SF246">
    <property type="entry name" value="TRANSMEMBRANE PROLYL 4-HYDROXYLASE"/>
    <property type="match status" value="1"/>
</dbReference>
<accession>A0A401UDB8</accession>
<dbReference type="PROSITE" id="PS50990">
    <property type="entry name" value="PEPTIDASE_C39"/>
    <property type="match status" value="1"/>
</dbReference>
<evidence type="ECO:0000256" key="1">
    <source>
        <dbReference type="ARBA" id="ARBA00001961"/>
    </source>
</evidence>
<keyword evidence="6" id="KW-0408">Iron</keyword>
<comment type="cofactor">
    <cofactor evidence="1">
        <name>L-ascorbate</name>
        <dbReference type="ChEBI" id="CHEBI:38290"/>
    </cofactor>
</comment>
<dbReference type="GO" id="GO:0004656">
    <property type="term" value="F:procollagen-proline 4-dioxygenase activity"/>
    <property type="evidence" value="ECO:0007669"/>
    <property type="project" value="TreeGrafter"/>
</dbReference>
<dbReference type="GO" id="GO:0006508">
    <property type="term" value="P:proteolysis"/>
    <property type="evidence" value="ECO:0007669"/>
    <property type="project" value="InterPro"/>
</dbReference>
<dbReference type="PROSITE" id="PS51471">
    <property type="entry name" value="FE2OG_OXY"/>
    <property type="match status" value="1"/>
</dbReference>